<dbReference type="Pfam" id="PF14099">
    <property type="entry name" value="Polysacc_lyase"/>
    <property type="match status" value="1"/>
</dbReference>
<keyword evidence="3" id="KW-1185">Reference proteome</keyword>
<sequence length="283" mass="33283">MREKRKICLVSLLIIIFFGVFFNGFFMRIGDYLPKKLSMPDDLPVLFSEDFESGHLKKEWRQSLANRNYSAQIINHRARTGNSSLRVELRENDPNIDESKRAEISLPMEAALEEHWYSFSTFLPLRGDEDYGIDPSSGEIIAQWHDVPDLGEEWLSPSLALMTINGFYQIGRVWDQSPLSTQERIKDERLSEYVTLGEYNADKDRWVDWTFHVKWGWERSHKPQLEIFKDGKRIFARTGVPNTKNDKQGVYMKLGIYKWDWEENPGNSSLDKRVVYYDSIEIR</sequence>
<keyword evidence="1" id="KW-0812">Transmembrane</keyword>
<name>A0ABT1Y5P9_9FIRM</name>
<keyword evidence="2" id="KW-0456">Lyase</keyword>
<gene>
    <name evidence="2" type="ORF">NVS47_06900</name>
</gene>
<feature type="transmembrane region" description="Helical" evidence="1">
    <location>
        <begin position="7"/>
        <end position="27"/>
    </location>
</feature>
<dbReference type="EMBL" id="JANPWE010000002">
    <property type="protein sequence ID" value="MCR6545244.1"/>
    <property type="molecule type" value="Genomic_DNA"/>
</dbReference>
<proteinExistence type="predicted"/>
<comment type="caution">
    <text evidence="2">The sequence shown here is derived from an EMBL/GenBank/DDBJ whole genome shotgun (WGS) entry which is preliminary data.</text>
</comment>
<keyword evidence="1" id="KW-1133">Transmembrane helix</keyword>
<dbReference type="InterPro" id="IPR025975">
    <property type="entry name" value="Polysacc_lyase"/>
</dbReference>
<organism evidence="2 3">
    <name type="scientific">Dehalobacterium formicoaceticum</name>
    <dbReference type="NCBI Taxonomy" id="51515"/>
    <lineage>
        <taxon>Bacteria</taxon>
        <taxon>Bacillati</taxon>
        <taxon>Bacillota</taxon>
        <taxon>Clostridia</taxon>
        <taxon>Eubacteriales</taxon>
        <taxon>Peptococcaceae</taxon>
        <taxon>Dehalobacterium</taxon>
    </lineage>
</organism>
<dbReference type="Proteomes" id="UP001524944">
    <property type="component" value="Unassembled WGS sequence"/>
</dbReference>
<reference evidence="2 3" key="1">
    <citation type="submission" date="2022-08" db="EMBL/GenBank/DDBJ databases">
        <title>Proteogenomics of the novel Dehalobacterium formicoaceticum strain EZ94 highlights a key role of methyltransferases during anaerobic dichloromethane degradation.</title>
        <authorList>
            <person name="Wasmund K."/>
        </authorList>
    </citation>
    <scope>NUCLEOTIDE SEQUENCE [LARGE SCALE GENOMIC DNA]</scope>
    <source>
        <strain evidence="2 3">EZ94</strain>
    </source>
</reference>
<evidence type="ECO:0000313" key="3">
    <source>
        <dbReference type="Proteomes" id="UP001524944"/>
    </source>
</evidence>
<evidence type="ECO:0000313" key="2">
    <source>
        <dbReference type="EMBL" id="MCR6545244.1"/>
    </source>
</evidence>
<dbReference type="GO" id="GO:0016829">
    <property type="term" value="F:lyase activity"/>
    <property type="evidence" value="ECO:0007669"/>
    <property type="project" value="UniProtKB-KW"/>
</dbReference>
<dbReference type="Gene3D" id="2.60.120.200">
    <property type="match status" value="1"/>
</dbReference>
<evidence type="ECO:0000256" key="1">
    <source>
        <dbReference type="SAM" id="Phobius"/>
    </source>
</evidence>
<protein>
    <submittedName>
        <fullName evidence="2">Polysaccharide lyase</fullName>
    </submittedName>
</protein>
<dbReference type="RefSeq" id="WP_257912851.1">
    <property type="nucleotide sequence ID" value="NZ_JANPWE010000002.1"/>
</dbReference>
<accession>A0ABT1Y5P9</accession>
<keyword evidence="1" id="KW-0472">Membrane</keyword>